<comment type="subcellular location">
    <subcellularLocation>
        <location evidence="1">Cell membrane</location>
        <topology evidence="1">Multi-pass membrane protein</topology>
    </subcellularLocation>
</comment>
<dbReference type="GO" id="GO:0005886">
    <property type="term" value="C:plasma membrane"/>
    <property type="evidence" value="ECO:0007669"/>
    <property type="project" value="UniProtKB-SubCell"/>
</dbReference>
<evidence type="ECO:0000256" key="10">
    <source>
        <dbReference type="ARBA" id="ARBA00034269"/>
    </source>
</evidence>
<organism evidence="13 14">
    <name type="scientific">Effusibacillus lacus</name>
    <dbReference type="NCBI Taxonomy" id="1348429"/>
    <lineage>
        <taxon>Bacteria</taxon>
        <taxon>Bacillati</taxon>
        <taxon>Bacillota</taxon>
        <taxon>Bacilli</taxon>
        <taxon>Bacillales</taxon>
        <taxon>Alicyclobacillaceae</taxon>
        <taxon>Effusibacillus</taxon>
    </lineage>
</organism>
<keyword evidence="14" id="KW-1185">Reference proteome</keyword>
<dbReference type="InterPro" id="IPR045863">
    <property type="entry name" value="CorA_TM1_TM2"/>
</dbReference>
<dbReference type="Gene3D" id="3.30.460.20">
    <property type="entry name" value="CorA soluble domain-like"/>
    <property type="match status" value="1"/>
</dbReference>
<evidence type="ECO:0000313" key="13">
    <source>
        <dbReference type="EMBL" id="GAX91763.1"/>
    </source>
</evidence>
<dbReference type="CDD" id="cd12822">
    <property type="entry name" value="TmCorA-like"/>
    <property type="match status" value="1"/>
</dbReference>
<sequence length="311" mass="36526">MLLFDTESNEIRNIEPNGPIGDKEVAWIHFEGHQVEQTYEFIKNYLRPHKLAFINLFRNNYQPKFHQYKDHAFMTLFGITGLFDLKEINILIGENFVLTSVQEPMPLFKDIKEGFLGKPQNMAHSGHVLYHILDELAENHLHQADKISGEIQSIAKQVFDNPFSNDIGHKIFEWRSRLHIVRKCVEEEVELVRQISRSDLPFINEESGFYFQDLEDDFTRVLNAFEAFQDQMLGIIDLQTSLKADHMNSIMKTLTMVSVIFIPITFLAGIYGMNFEEMPELKWKYGYPALWLVLLTIASVTIGYFRKRRWW</sequence>
<keyword evidence="9 12" id="KW-0472">Membrane</keyword>
<evidence type="ECO:0000256" key="11">
    <source>
        <dbReference type="ARBA" id="ARBA00045497"/>
    </source>
</evidence>
<evidence type="ECO:0000256" key="9">
    <source>
        <dbReference type="ARBA" id="ARBA00023136"/>
    </source>
</evidence>
<dbReference type="GO" id="GO:0000287">
    <property type="term" value="F:magnesium ion binding"/>
    <property type="evidence" value="ECO:0007669"/>
    <property type="project" value="TreeGrafter"/>
</dbReference>
<evidence type="ECO:0000256" key="7">
    <source>
        <dbReference type="ARBA" id="ARBA00022989"/>
    </source>
</evidence>
<evidence type="ECO:0000313" key="14">
    <source>
        <dbReference type="Proteomes" id="UP000217785"/>
    </source>
</evidence>
<dbReference type="PANTHER" id="PTHR46494:SF1">
    <property type="entry name" value="CORA FAMILY METAL ION TRANSPORTER (EUROFUNG)"/>
    <property type="match status" value="1"/>
</dbReference>
<dbReference type="SUPFAM" id="SSF144083">
    <property type="entry name" value="Magnesium transport protein CorA, transmembrane region"/>
    <property type="match status" value="1"/>
</dbReference>
<protein>
    <submittedName>
        <fullName evidence="13">Magnesium transporter CorA</fullName>
    </submittedName>
</protein>
<dbReference type="PANTHER" id="PTHR46494">
    <property type="entry name" value="CORA FAMILY METAL ION TRANSPORTER (EUROFUNG)"/>
    <property type="match status" value="1"/>
</dbReference>
<dbReference type="GO" id="GO:0050897">
    <property type="term" value="F:cobalt ion binding"/>
    <property type="evidence" value="ECO:0007669"/>
    <property type="project" value="TreeGrafter"/>
</dbReference>
<comment type="catalytic activity">
    <reaction evidence="10">
        <text>Mg(2+)(in) = Mg(2+)(out)</text>
        <dbReference type="Rhea" id="RHEA:29827"/>
        <dbReference type="ChEBI" id="CHEBI:18420"/>
    </reaction>
</comment>
<keyword evidence="6" id="KW-0460">Magnesium</keyword>
<keyword evidence="7 12" id="KW-1133">Transmembrane helix</keyword>
<proteinExistence type="inferred from homology"/>
<dbReference type="SUPFAM" id="SSF143865">
    <property type="entry name" value="CorA soluble domain-like"/>
    <property type="match status" value="1"/>
</dbReference>
<dbReference type="InterPro" id="IPR002523">
    <property type="entry name" value="MgTranspt_CorA/ZnTranspt_ZntB"/>
</dbReference>
<gene>
    <name evidence="13" type="ORF">EFBL_3454</name>
</gene>
<evidence type="ECO:0000256" key="12">
    <source>
        <dbReference type="SAM" id="Phobius"/>
    </source>
</evidence>
<keyword evidence="5 12" id="KW-0812">Transmembrane</keyword>
<dbReference type="AlphaFoldDB" id="A0A292YSL8"/>
<evidence type="ECO:0000256" key="8">
    <source>
        <dbReference type="ARBA" id="ARBA00023065"/>
    </source>
</evidence>
<dbReference type="GO" id="GO:0015087">
    <property type="term" value="F:cobalt ion transmembrane transporter activity"/>
    <property type="evidence" value="ECO:0007669"/>
    <property type="project" value="TreeGrafter"/>
</dbReference>
<comment type="function">
    <text evidence="11">Mediates influx of magnesium ions. Alternates between open and closed states. Activated by low cytoplasmic Mg(2+) levels. Inactive when cytoplasmic Mg(2+) levels are high.</text>
</comment>
<dbReference type="EMBL" id="BDUF01000109">
    <property type="protein sequence ID" value="GAX91763.1"/>
    <property type="molecule type" value="Genomic_DNA"/>
</dbReference>
<dbReference type="FunFam" id="1.20.58.340:FF:000004">
    <property type="entry name" value="Magnesium transport protein CorA"/>
    <property type="match status" value="1"/>
</dbReference>
<keyword evidence="3" id="KW-0813">Transport</keyword>
<feature type="transmembrane region" description="Helical" evidence="12">
    <location>
        <begin position="253"/>
        <end position="273"/>
    </location>
</feature>
<accession>A0A292YSL8</accession>
<keyword evidence="4" id="KW-1003">Cell membrane</keyword>
<evidence type="ECO:0000256" key="5">
    <source>
        <dbReference type="ARBA" id="ARBA00022692"/>
    </source>
</evidence>
<evidence type="ECO:0000256" key="3">
    <source>
        <dbReference type="ARBA" id="ARBA00022448"/>
    </source>
</evidence>
<evidence type="ECO:0000256" key="2">
    <source>
        <dbReference type="ARBA" id="ARBA00009765"/>
    </source>
</evidence>
<evidence type="ECO:0000256" key="6">
    <source>
        <dbReference type="ARBA" id="ARBA00022842"/>
    </source>
</evidence>
<reference evidence="14" key="1">
    <citation type="submission" date="2017-07" db="EMBL/GenBank/DDBJ databases">
        <title>Draft genome sequence of Effusibacillus lacus strain skLN1.</title>
        <authorList>
            <person name="Watanabe M."/>
            <person name="Kojima H."/>
            <person name="Fukui M."/>
        </authorList>
    </citation>
    <scope>NUCLEOTIDE SEQUENCE [LARGE SCALE GENOMIC DNA]</scope>
    <source>
        <strain evidence="14">skLN1</strain>
    </source>
</reference>
<comment type="similarity">
    <text evidence="2">Belongs to the CorA metal ion transporter (MIT) (TC 1.A.35) family.</text>
</comment>
<evidence type="ECO:0000256" key="4">
    <source>
        <dbReference type="ARBA" id="ARBA00022475"/>
    </source>
</evidence>
<feature type="transmembrane region" description="Helical" evidence="12">
    <location>
        <begin position="285"/>
        <end position="305"/>
    </location>
</feature>
<dbReference type="GO" id="GO:0015095">
    <property type="term" value="F:magnesium ion transmembrane transporter activity"/>
    <property type="evidence" value="ECO:0007669"/>
    <property type="project" value="TreeGrafter"/>
</dbReference>
<evidence type="ECO:0000256" key="1">
    <source>
        <dbReference type="ARBA" id="ARBA00004651"/>
    </source>
</evidence>
<dbReference type="InterPro" id="IPR045861">
    <property type="entry name" value="CorA_cytoplasmic_dom"/>
</dbReference>
<dbReference type="Gene3D" id="1.20.58.340">
    <property type="entry name" value="Magnesium transport protein CorA, transmembrane region"/>
    <property type="match status" value="2"/>
</dbReference>
<name>A0A292YSL8_9BACL</name>
<dbReference type="Proteomes" id="UP000217785">
    <property type="component" value="Unassembled WGS sequence"/>
</dbReference>
<dbReference type="Pfam" id="PF01544">
    <property type="entry name" value="CorA"/>
    <property type="match status" value="1"/>
</dbReference>
<comment type="caution">
    <text evidence="13">The sequence shown here is derived from an EMBL/GenBank/DDBJ whole genome shotgun (WGS) entry which is preliminary data.</text>
</comment>
<dbReference type="RefSeq" id="WP_165912480.1">
    <property type="nucleotide sequence ID" value="NZ_BDUF01000109.1"/>
</dbReference>
<keyword evidence="8" id="KW-0406">Ion transport</keyword>